<sequence>MQATSCNKISPINEMINPTIKNDTVNETKNDSSSFENDQNEKNEKSNDTSKLDSIIRIKKIQPKTKTKPEDDILKPIKRKCNSTRNFGWSNCTFKLDTTGWKTPIAKPEIKSASYKKQFDISKKLDEIETPQGITVKVNLIHSKNILKVNLKKDYNAKMAEPEKKLAKGITLKSEIAQKATNDVKMNENVYQNIQSAEKSTQNVKIHKSATQNEKKTLMPYSKLEISQQSTLSKICFEKIKSQLTSTKKGFSKFVAPVVKKTMNLFSGLKSVFKSEKIIKIYDKNKKVITAETKQEIKKQFVTLMVCKILNFIKNERSETEHIFRKIGKTKHVQEIVDLIDSKCDIYINMLEKDDKKEDWSTSALEDGNIAELLEERPIASHMLTDRYLRRFDSQTLAVCVSKLIKNEKLQIFDVETANLLFKYRNQEFKREMRSKTASYHKIKNIKSLFCEILPCLPNILPKENRLIMTHLIDAFKEIEKNQTKTKMKRDGLIKSTLDTIFDSRFFTTGNEPKRIWPLLCGIQTSELFKMKQKMHFGMELAYLMTELDFFNVYKSVME</sequence>
<evidence type="ECO:0000313" key="3">
    <source>
        <dbReference type="Proteomes" id="UP000051530"/>
    </source>
</evidence>
<protein>
    <submittedName>
        <fullName evidence="2">Uncharacterized protein</fullName>
    </submittedName>
</protein>
<feature type="region of interest" description="Disordered" evidence="1">
    <location>
        <begin position="1"/>
        <end position="53"/>
    </location>
</feature>
<gene>
    <name evidence="2" type="ORF">M153_5070004204</name>
</gene>
<feature type="compositionally biased region" description="Polar residues" evidence="1">
    <location>
        <begin position="1"/>
        <end position="10"/>
    </location>
</feature>
<organism evidence="2 3">
    <name type="scientific">Pseudoloma neurophilia</name>
    <dbReference type="NCBI Taxonomy" id="146866"/>
    <lineage>
        <taxon>Eukaryota</taxon>
        <taxon>Fungi</taxon>
        <taxon>Fungi incertae sedis</taxon>
        <taxon>Microsporidia</taxon>
        <taxon>Pseudoloma</taxon>
    </lineage>
</organism>
<dbReference type="InterPro" id="IPR008936">
    <property type="entry name" value="Rho_GTPase_activation_prot"/>
</dbReference>
<reference evidence="2 3" key="1">
    <citation type="submission" date="2015-07" db="EMBL/GenBank/DDBJ databases">
        <title>The genome of Pseudoloma neurophilia, a relevant intracellular parasite of the zebrafish.</title>
        <authorList>
            <person name="Ndikumana S."/>
            <person name="Pelin A."/>
            <person name="Sanders J."/>
            <person name="Corradi N."/>
        </authorList>
    </citation>
    <scope>NUCLEOTIDE SEQUENCE [LARGE SCALE GENOMIC DNA]</scope>
    <source>
        <strain evidence="2 3">MK1</strain>
    </source>
</reference>
<keyword evidence="3" id="KW-1185">Reference proteome</keyword>
<proteinExistence type="predicted"/>
<dbReference type="VEuPathDB" id="MicrosporidiaDB:M153_5070004204"/>
<feature type="compositionally biased region" description="Basic and acidic residues" evidence="1">
    <location>
        <begin position="39"/>
        <end position="53"/>
    </location>
</feature>
<dbReference type="Gene3D" id="1.10.555.10">
    <property type="entry name" value="Rho GTPase activation protein"/>
    <property type="match status" value="1"/>
</dbReference>
<accession>A0A0R0M486</accession>
<evidence type="ECO:0000256" key="1">
    <source>
        <dbReference type="SAM" id="MobiDB-lite"/>
    </source>
</evidence>
<evidence type="ECO:0000313" key="2">
    <source>
        <dbReference type="EMBL" id="KRH93873.1"/>
    </source>
</evidence>
<dbReference type="AlphaFoldDB" id="A0A0R0M486"/>
<dbReference type="SUPFAM" id="SSF48350">
    <property type="entry name" value="GTPase activation domain, GAP"/>
    <property type="match status" value="1"/>
</dbReference>
<dbReference type="Proteomes" id="UP000051530">
    <property type="component" value="Unassembled WGS sequence"/>
</dbReference>
<comment type="caution">
    <text evidence="2">The sequence shown here is derived from an EMBL/GenBank/DDBJ whole genome shotgun (WGS) entry which is preliminary data.</text>
</comment>
<name>A0A0R0M486_9MICR</name>
<dbReference type="EMBL" id="LGUB01000191">
    <property type="protein sequence ID" value="KRH93873.1"/>
    <property type="molecule type" value="Genomic_DNA"/>
</dbReference>